<dbReference type="SUPFAM" id="SSF52540">
    <property type="entry name" value="P-loop containing nucleoside triphosphate hydrolases"/>
    <property type="match status" value="1"/>
</dbReference>
<dbReference type="PANTHER" id="PTHR42908">
    <property type="entry name" value="TRANSLATION ELONGATION FACTOR-RELATED"/>
    <property type="match status" value="1"/>
</dbReference>
<dbReference type="Pfam" id="PF13649">
    <property type="entry name" value="Methyltransf_25"/>
    <property type="match status" value="1"/>
</dbReference>
<dbReference type="AlphaFoldDB" id="A0A367JSZ0"/>
<reference evidence="5 6" key="1">
    <citation type="journal article" date="2018" name="G3 (Bethesda)">
        <title>Phylogenetic and Phylogenomic Definition of Rhizopus Species.</title>
        <authorList>
            <person name="Gryganskyi A.P."/>
            <person name="Golan J."/>
            <person name="Dolatabadi S."/>
            <person name="Mondo S."/>
            <person name="Robb S."/>
            <person name="Idnurm A."/>
            <person name="Muszewska A."/>
            <person name="Steczkiewicz K."/>
            <person name="Masonjones S."/>
            <person name="Liao H.L."/>
            <person name="Gajdeczka M.T."/>
            <person name="Anike F."/>
            <person name="Vuek A."/>
            <person name="Anishchenko I.M."/>
            <person name="Voigt K."/>
            <person name="de Hoog G.S."/>
            <person name="Smith M.E."/>
            <person name="Heitman J."/>
            <person name="Vilgalys R."/>
            <person name="Stajich J.E."/>
        </authorList>
    </citation>
    <scope>NUCLEOTIDE SEQUENCE [LARGE SCALE GENOMIC DNA]</scope>
    <source>
        <strain evidence="5 6">CBS 357.93</strain>
    </source>
</reference>
<dbReference type="Pfam" id="PF08241">
    <property type="entry name" value="Methyltransf_11"/>
    <property type="match status" value="1"/>
</dbReference>
<dbReference type="InterPro" id="IPR013216">
    <property type="entry name" value="Methyltransf_11"/>
</dbReference>
<keyword evidence="6" id="KW-1185">Reference proteome</keyword>
<dbReference type="Gene3D" id="3.40.50.300">
    <property type="entry name" value="P-loop containing nucleotide triphosphate hydrolases"/>
    <property type="match status" value="1"/>
</dbReference>
<dbReference type="NCBIfam" id="TIGR00231">
    <property type="entry name" value="small_GTP"/>
    <property type="match status" value="1"/>
</dbReference>
<evidence type="ECO:0000256" key="3">
    <source>
        <dbReference type="ARBA" id="ARBA00022917"/>
    </source>
</evidence>
<dbReference type="InterPro" id="IPR000795">
    <property type="entry name" value="T_Tr_GTP-bd_dom"/>
</dbReference>
<dbReference type="CDD" id="cd01885">
    <property type="entry name" value="EF2"/>
    <property type="match status" value="1"/>
</dbReference>
<dbReference type="GO" id="GO:0003924">
    <property type="term" value="F:GTPase activity"/>
    <property type="evidence" value="ECO:0007669"/>
    <property type="project" value="InterPro"/>
</dbReference>
<dbReference type="InterPro" id="IPR029063">
    <property type="entry name" value="SAM-dependent_MTases_sf"/>
</dbReference>
<accession>A0A367JSZ0</accession>
<dbReference type="GO" id="GO:0003746">
    <property type="term" value="F:translation elongation factor activity"/>
    <property type="evidence" value="ECO:0007669"/>
    <property type="project" value="UniProtKB-KW"/>
</dbReference>
<dbReference type="GO" id="GO:0005829">
    <property type="term" value="C:cytosol"/>
    <property type="evidence" value="ECO:0007669"/>
    <property type="project" value="TreeGrafter"/>
</dbReference>
<dbReference type="OrthoDB" id="364892at2759"/>
<evidence type="ECO:0000256" key="2">
    <source>
        <dbReference type="ARBA" id="ARBA00022768"/>
    </source>
</evidence>
<dbReference type="GO" id="GO:0008757">
    <property type="term" value="F:S-adenosylmethionine-dependent methyltransferase activity"/>
    <property type="evidence" value="ECO:0007669"/>
    <property type="project" value="InterPro"/>
</dbReference>
<keyword evidence="2 5" id="KW-0251">Elongation factor</keyword>
<evidence type="ECO:0000313" key="6">
    <source>
        <dbReference type="Proteomes" id="UP000252139"/>
    </source>
</evidence>
<dbReference type="SUPFAM" id="SSF53335">
    <property type="entry name" value="S-adenosyl-L-methionine-dependent methyltransferases"/>
    <property type="match status" value="2"/>
</dbReference>
<dbReference type="GO" id="GO:0043022">
    <property type="term" value="F:ribosome binding"/>
    <property type="evidence" value="ECO:0007669"/>
    <property type="project" value="TreeGrafter"/>
</dbReference>
<gene>
    <name evidence="5" type="primary">EFT1_3</name>
    <name evidence="5" type="ORF">CU097_001044</name>
</gene>
<dbReference type="GO" id="GO:0005525">
    <property type="term" value="F:GTP binding"/>
    <property type="evidence" value="ECO:0007669"/>
    <property type="project" value="InterPro"/>
</dbReference>
<dbReference type="InterPro" id="IPR027417">
    <property type="entry name" value="P-loop_NTPase"/>
</dbReference>
<dbReference type="Proteomes" id="UP000252139">
    <property type="component" value="Unassembled WGS sequence"/>
</dbReference>
<dbReference type="PROSITE" id="PS51722">
    <property type="entry name" value="G_TR_2"/>
    <property type="match status" value="1"/>
</dbReference>
<organism evidence="5 6">
    <name type="scientific">Rhizopus azygosporus</name>
    <name type="common">Rhizopus microsporus var. azygosporus</name>
    <dbReference type="NCBI Taxonomy" id="86630"/>
    <lineage>
        <taxon>Eukaryota</taxon>
        <taxon>Fungi</taxon>
        <taxon>Fungi incertae sedis</taxon>
        <taxon>Mucoromycota</taxon>
        <taxon>Mucoromycotina</taxon>
        <taxon>Mucoromycetes</taxon>
        <taxon>Mucorales</taxon>
        <taxon>Mucorineae</taxon>
        <taxon>Rhizopodaceae</taxon>
        <taxon>Rhizopus</taxon>
    </lineage>
</organism>
<dbReference type="STRING" id="86630.A0A367JSZ0"/>
<dbReference type="CDD" id="cd02440">
    <property type="entry name" value="AdoMet_MTases"/>
    <property type="match status" value="2"/>
</dbReference>
<dbReference type="EMBL" id="PJQL01000747">
    <property type="protein sequence ID" value="RCH93057.1"/>
    <property type="molecule type" value="Genomic_DNA"/>
</dbReference>
<dbReference type="Pfam" id="PF00009">
    <property type="entry name" value="GTP_EFTU"/>
    <property type="match status" value="1"/>
</dbReference>
<dbReference type="FunFam" id="3.40.50.300:FF:000058">
    <property type="entry name" value="Translation elongation factor 2"/>
    <property type="match status" value="1"/>
</dbReference>
<feature type="non-terminal residue" evidence="5">
    <location>
        <position position="565"/>
    </location>
</feature>
<dbReference type="GO" id="GO:1990904">
    <property type="term" value="C:ribonucleoprotein complex"/>
    <property type="evidence" value="ECO:0007669"/>
    <property type="project" value="TreeGrafter"/>
</dbReference>
<keyword evidence="1" id="KW-0963">Cytoplasm</keyword>
<dbReference type="Gene3D" id="3.40.50.150">
    <property type="entry name" value="Vaccinia Virus protein VP39"/>
    <property type="match status" value="2"/>
</dbReference>
<proteinExistence type="predicted"/>
<comment type="caution">
    <text evidence="5">The sequence shown here is derived from an EMBL/GenBank/DDBJ whole genome shotgun (WGS) entry which is preliminary data.</text>
</comment>
<keyword evidence="3" id="KW-0648">Protein biosynthesis</keyword>
<dbReference type="PRINTS" id="PR00315">
    <property type="entry name" value="ELONGATNFCT"/>
</dbReference>
<dbReference type="InterPro" id="IPR005225">
    <property type="entry name" value="Small_GTP-bd"/>
</dbReference>
<protein>
    <submittedName>
        <fullName evidence="5">Elongation factor 2</fullName>
    </submittedName>
</protein>
<dbReference type="InterPro" id="IPR041698">
    <property type="entry name" value="Methyltransf_25"/>
</dbReference>
<feature type="domain" description="Tr-type G" evidence="4">
    <location>
        <begin position="280"/>
        <end position="517"/>
    </location>
</feature>
<evidence type="ECO:0000313" key="5">
    <source>
        <dbReference type="EMBL" id="RCH93057.1"/>
    </source>
</evidence>
<evidence type="ECO:0000259" key="4">
    <source>
        <dbReference type="PROSITE" id="PS51722"/>
    </source>
</evidence>
<dbReference type="Gene3D" id="3.90.1430.10">
    <property type="entry name" value="Yeast translation eEF2 (G' domain)"/>
    <property type="match status" value="1"/>
</dbReference>
<sequence>MVGYQDSTTVDEVITTGNLTTPDTKREFHNDETSTYWLPKDDEEQMRLTGQHFAIKDLYGGVKEALDFEKGVTILDVGCGSGVWVMDMIHDHPNCTYYGCDIADAVNKKMDYRQFTFTRANVTNRLPYEDNTFDLVHMRFFIAALREDEWPAAINEVLRVTKPGGMIQLMEYVSKDMVQEYPNCTYHGCDIDDITYKNIDVKQFIFSIGDVTQRLPYEDSTFDFVHMRFFIAALREEDEWPAAISEAIRVTKPGGMIQMTEFNLQNFTIDEIRRLMDKVTNVRNMSVIAHVDHGKSTLSDSLVSKAGIISSGRAGEARYMDTRKDEIERGITIKSTAISMYFEMGEEDIKEIKGQKTDGTAFLINLIDSPGHVDFSSEVTAALRVTDGALVVVDCIDGVCVQTETVLRQALGERIKPVICLNKVDRALLELQLDKEELYQSFSRTIESVNVIISTYIDEALGDCQVYPEKGTVAFASGLHGWGFTLRQFANRYAKKFGVDKEKMMTKLWGNNFFNPKTKKWSTKATDAEGKPLERAFNMFVLDPIYRIFDSIMNFKKEQTATLLE</sequence>
<evidence type="ECO:0000256" key="1">
    <source>
        <dbReference type="ARBA" id="ARBA00022490"/>
    </source>
</evidence>
<dbReference type="FunFam" id="3.90.1430.10:FF:000003">
    <property type="entry name" value="Elongation factor 2"/>
    <property type="match status" value="1"/>
</dbReference>
<name>A0A367JSZ0_RHIAZ</name>
<dbReference type="PANTHER" id="PTHR42908:SF10">
    <property type="entry name" value="EUKARYOTIC TRANSLATION ELONGATION FACTOR 2"/>
    <property type="match status" value="1"/>
</dbReference>